<evidence type="ECO:0000259" key="5">
    <source>
        <dbReference type="PROSITE" id="PS50966"/>
    </source>
</evidence>
<dbReference type="GO" id="GO:0008270">
    <property type="term" value="F:zinc ion binding"/>
    <property type="evidence" value="ECO:0007669"/>
    <property type="project" value="UniProtKB-KW"/>
</dbReference>
<evidence type="ECO:0000313" key="6">
    <source>
        <dbReference type="EMBL" id="GAA0155480.1"/>
    </source>
</evidence>
<protein>
    <recommendedName>
        <fullName evidence="5">SWIM-type domain-containing protein</fullName>
    </recommendedName>
</protein>
<dbReference type="EMBL" id="BAABME010002632">
    <property type="protein sequence ID" value="GAA0155480.1"/>
    <property type="molecule type" value="Genomic_DNA"/>
</dbReference>
<reference evidence="6 7" key="1">
    <citation type="submission" date="2024-01" db="EMBL/GenBank/DDBJ databases">
        <title>The complete chloroplast genome sequence of Lithospermum erythrorhizon: insights into the phylogenetic relationship among Boraginaceae species and the maternal lineages of purple gromwells.</title>
        <authorList>
            <person name="Okada T."/>
            <person name="Watanabe K."/>
        </authorList>
    </citation>
    <scope>NUCLEOTIDE SEQUENCE [LARGE SCALE GENOMIC DNA]</scope>
</reference>
<gene>
    <name evidence="6" type="ORF">LIER_13196</name>
</gene>
<keyword evidence="3" id="KW-0862">Zinc</keyword>
<evidence type="ECO:0000256" key="1">
    <source>
        <dbReference type="ARBA" id="ARBA00022723"/>
    </source>
</evidence>
<feature type="domain" description="SWIM-type" evidence="5">
    <location>
        <begin position="171"/>
        <end position="203"/>
    </location>
</feature>
<dbReference type="InterPro" id="IPR007527">
    <property type="entry name" value="Znf_SWIM"/>
</dbReference>
<proteinExistence type="predicted"/>
<dbReference type="PANTHER" id="PTHR31973:SF187">
    <property type="entry name" value="MUTATOR TRANSPOSASE MUDRA PROTEIN"/>
    <property type="match status" value="1"/>
</dbReference>
<dbReference type="AlphaFoldDB" id="A0AAV3PYR1"/>
<dbReference type="SMART" id="SM00575">
    <property type="entry name" value="ZnF_PMZ"/>
    <property type="match status" value="1"/>
</dbReference>
<evidence type="ECO:0000313" key="7">
    <source>
        <dbReference type="Proteomes" id="UP001454036"/>
    </source>
</evidence>
<comment type="caution">
    <text evidence="6">The sequence shown here is derived from an EMBL/GenBank/DDBJ whole genome shotgun (WGS) entry which is preliminary data.</text>
</comment>
<accession>A0AAV3PYR1</accession>
<evidence type="ECO:0000256" key="2">
    <source>
        <dbReference type="ARBA" id="ARBA00022771"/>
    </source>
</evidence>
<dbReference type="PROSITE" id="PS50966">
    <property type="entry name" value="ZF_SWIM"/>
    <property type="match status" value="1"/>
</dbReference>
<keyword evidence="1" id="KW-0479">Metal-binding</keyword>
<dbReference type="InterPro" id="IPR006564">
    <property type="entry name" value="Znf_PMZ"/>
</dbReference>
<dbReference type="Proteomes" id="UP001454036">
    <property type="component" value="Unassembled WGS sequence"/>
</dbReference>
<evidence type="ECO:0000256" key="3">
    <source>
        <dbReference type="ARBA" id="ARBA00022833"/>
    </source>
</evidence>
<dbReference type="PANTHER" id="PTHR31973">
    <property type="entry name" value="POLYPROTEIN, PUTATIVE-RELATED"/>
    <property type="match status" value="1"/>
</dbReference>
<keyword evidence="2 4" id="KW-0863">Zinc-finger</keyword>
<keyword evidence="7" id="KW-1185">Reference proteome</keyword>
<sequence>MMENDLDIKNAHDYTFISDKQKGLTNAIQYHVEEAEHRHCLRHLHNNFSREFKGLAFKKMMYAIGKASRIVDWQKHMNDIQRLDANAHLWLSGMPAKRWSRSHFRCTVKCDVFLNNLCETFNKRILVARGKPIISLLEDIRQYINERIRKQRAACHNGNEIEVYHANGEKQVVDMKNKTCTCRKWQLTEIPCCHAVKGCKYRCQKPEDLVDDYYTKDTFMKYYNNVLHPPLPPEMWKTYEFMPIITPLYTTKR</sequence>
<evidence type="ECO:0000256" key="4">
    <source>
        <dbReference type="PROSITE-ProRule" id="PRU00325"/>
    </source>
</evidence>
<name>A0AAV3PYR1_LITER</name>
<organism evidence="6 7">
    <name type="scientific">Lithospermum erythrorhizon</name>
    <name type="common">Purple gromwell</name>
    <name type="synonym">Lithospermum officinale var. erythrorhizon</name>
    <dbReference type="NCBI Taxonomy" id="34254"/>
    <lineage>
        <taxon>Eukaryota</taxon>
        <taxon>Viridiplantae</taxon>
        <taxon>Streptophyta</taxon>
        <taxon>Embryophyta</taxon>
        <taxon>Tracheophyta</taxon>
        <taxon>Spermatophyta</taxon>
        <taxon>Magnoliopsida</taxon>
        <taxon>eudicotyledons</taxon>
        <taxon>Gunneridae</taxon>
        <taxon>Pentapetalae</taxon>
        <taxon>asterids</taxon>
        <taxon>lamiids</taxon>
        <taxon>Boraginales</taxon>
        <taxon>Boraginaceae</taxon>
        <taxon>Boraginoideae</taxon>
        <taxon>Lithospermeae</taxon>
        <taxon>Lithospermum</taxon>
    </lineage>
</organism>
<dbReference type="Pfam" id="PF04434">
    <property type="entry name" value="SWIM"/>
    <property type="match status" value="1"/>
</dbReference>